<name>A0A9Q3CAJ8_9BASI</name>
<evidence type="ECO:0000313" key="1">
    <source>
        <dbReference type="EMBL" id="MBW0479237.1"/>
    </source>
</evidence>
<evidence type="ECO:0000313" key="2">
    <source>
        <dbReference type="Proteomes" id="UP000765509"/>
    </source>
</evidence>
<sequence>MKFNQIISDNTRQTEIWQELTHKEYMDKLEVINLIHSFQHEFRNSQRYSSSKMNDNEQLLNTLPRMSTPLNKNEGKQISNAQVLDVENSQLKNKFYTSFHNLDPSMVHALLKEVLKLKEWPHFSGEGEYDHM</sequence>
<dbReference type="EMBL" id="AVOT02005502">
    <property type="protein sequence ID" value="MBW0479237.1"/>
    <property type="molecule type" value="Genomic_DNA"/>
</dbReference>
<reference evidence="1" key="1">
    <citation type="submission" date="2021-03" db="EMBL/GenBank/DDBJ databases">
        <title>Draft genome sequence of rust myrtle Austropuccinia psidii MF-1, a brazilian biotype.</title>
        <authorList>
            <person name="Quecine M.C."/>
            <person name="Pachon D.M.R."/>
            <person name="Bonatelli M.L."/>
            <person name="Correr F.H."/>
            <person name="Franceschini L.M."/>
            <person name="Leite T.F."/>
            <person name="Margarido G.R.A."/>
            <person name="Almeida C.A."/>
            <person name="Ferrarezi J.A."/>
            <person name="Labate C.A."/>
        </authorList>
    </citation>
    <scope>NUCLEOTIDE SEQUENCE</scope>
    <source>
        <strain evidence="1">MF-1</strain>
    </source>
</reference>
<dbReference type="AlphaFoldDB" id="A0A9Q3CAJ8"/>
<accession>A0A9Q3CAJ8</accession>
<keyword evidence="2" id="KW-1185">Reference proteome</keyword>
<comment type="caution">
    <text evidence="1">The sequence shown here is derived from an EMBL/GenBank/DDBJ whole genome shotgun (WGS) entry which is preliminary data.</text>
</comment>
<organism evidence="1 2">
    <name type="scientific">Austropuccinia psidii MF-1</name>
    <dbReference type="NCBI Taxonomy" id="1389203"/>
    <lineage>
        <taxon>Eukaryota</taxon>
        <taxon>Fungi</taxon>
        <taxon>Dikarya</taxon>
        <taxon>Basidiomycota</taxon>
        <taxon>Pucciniomycotina</taxon>
        <taxon>Pucciniomycetes</taxon>
        <taxon>Pucciniales</taxon>
        <taxon>Sphaerophragmiaceae</taxon>
        <taxon>Austropuccinia</taxon>
    </lineage>
</organism>
<gene>
    <name evidence="1" type="ORF">O181_018952</name>
</gene>
<dbReference type="Proteomes" id="UP000765509">
    <property type="component" value="Unassembled WGS sequence"/>
</dbReference>
<proteinExistence type="predicted"/>
<protein>
    <submittedName>
        <fullName evidence="1">Uncharacterized protein</fullName>
    </submittedName>
</protein>